<comment type="caution">
    <text evidence="2">The sequence shown here is derived from an EMBL/GenBank/DDBJ whole genome shotgun (WGS) entry which is preliminary data.</text>
</comment>
<proteinExistence type="predicted"/>
<evidence type="ECO:0000313" key="2">
    <source>
        <dbReference type="EMBL" id="RKF72930.1"/>
    </source>
</evidence>
<evidence type="ECO:0000313" key="3">
    <source>
        <dbReference type="Proteomes" id="UP000285405"/>
    </source>
</evidence>
<sequence length="163" mass="18744">MSTTDTSVLSKLEELLGMMTEMKTKMGAQEEELGAQKVKIEELTLSNAERKSSISSEDRMHLDRDSPQEKECNGERFEWIAWRTEARTKLNTNGRAISNDQEQIGYLYMHLQTGAQKRIQQWYNMCLKTNTNCNPMEFLERAKGTFGNPNEKKNARTLLSATK</sequence>
<accession>A0A420IEH1</accession>
<feature type="region of interest" description="Disordered" evidence="1">
    <location>
        <begin position="48"/>
        <end position="70"/>
    </location>
</feature>
<name>A0A420IEH1_9PEZI</name>
<organism evidence="2 3">
    <name type="scientific">Golovinomyces cichoracearum</name>
    <dbReference type="NCBI Taxonomy" id="62708"/>
    <lineage>
        <taxon>Eukaryota</taxon>
        <taxon>Fungi</taxon>
        <taxon>Dikarya</taxon>
        <taxon>Ascomycota</taxon>
        <taxon>Pezizomycotina</taxon>
        <taxon>Leotiomycetes</taxon>
        <taxon>Erysiphales</taxon>
        <taxon>Erysiphaceae</taxon>
        <taxon>Golovinomyces</taxon>
    </lineage>
</organism>
<dbReference type="EMBL" id="MCBR01009236">
    <property type="protein sequence ID" value="RKF72930.1"/>
    <property type="molecule type" value="Genomic_DNA"/>
</dbReference>
<gene>
    <name evidence="2" type="ORF">GcC1_092018</name>
</gene>
<protein>
    <submittedName>
        <fullName evidence="2">Uncharacterized protein</fullName>
    </submittedName>
</protein>
<dbReference type="AlphaFoldDB" id="A0A420IEH1"/>
<dbReference type="OrthoDB" id="4366649at2759"/>
<reference evidence="2 3" key="1">
    <citation type="journal article" date="2018" name="BMC Genomics">
        <title>Comparative genome analyses reveal sequence features reflecting distinct modes of host-adaptation between dicot and monocot powdery mildew.</title>
        <authorList>
            <person name="Wu Y."/>
            <person name="Ma X."/>
            <person name="Pan Z."/>
            <person name="Kale S.D."/>
            <person name="Song Y."/>
            <person name="King H."/>
            <person name="Zhang Q."/>
            <person name="Presley C."/>
            <person name="Deng X."/>
            <person name="Wei C.I."/>
            <person name="Xiao S."/>
        </authorList>
    </citation>
    <scope>NUCLEOTIDE SEQUENCE [LARGE SCALE GENOMIC DNA]</scope>
    <source>
        <strain evidence="2">UCSC1</strain>
    </source>
</reference>
<feature type="region of interest" description="Disordered" evidence="1">
    <location>
        <begin position="144"/>
        <end position="163"/>
    </location>
</feature>
<dbReference type="Proteomes" id="UP000285405">
    <property type="component" value="Unassembled WGS sequence"/>
</dbReference>
<evidence type="ECO:0000256" key="1">
    <source>
        <dbReference type="SAM" id="MobiDB-lite"/>
    </source>
</evidence>